<dbReference type="PROSITE" id="PS01334">
    <property type="entry name" value="PYRASE_CYS"/>
    <property type="match status" value="1"/>
</dbReference>
<keyword evidence="7 9" id="KW-0378">Hydrolase</keyword>
<accession>A0ABU1IS17</accession>
<dbReference type="InterPro" id="IPR036440">
    <property type="entry name" value="Peptidase_C15-like_sf"/>
</dbReference>
<keyword evidence="6 9" id="KW-0645">Protease</keyword>
<evidence type="ECO:0000256" key="2">
    <source>
        <dbReference type="ARBA" id="ARBA00002280"/>
    </source>
</evidence>
<reference evidence="12 13" key="1">
    <citation type="submission" date="2023-07" db="EMBL/GenBank/DDBJ databases">
        <title>Genomic Encyclopedia of Type Strains, Phase IV (KMG-IV): sequencing the most valuable type-strain genomes for metagenomic binning, comparative biology and taxonomic classification.</title>
        <authorList>
            <person name="Goeker M."/>
        </authorList>
    </citation>
    <scope>NUCLEOTIDE SEQUENCE [LARGE SCALE GENOMIC DNA]</scope>
    <source>
        <strain evidence="12 13">DSM 45903</strain>
    </source>
</reference>
<evidence type="ECO:0000313" key="12">
    <source>
        <dbReference type="EMBL" id="MDR6227591.1"/>
    </source>
</evidence>
<evidence type="ECO:0000256" key="11">
    <source>
        <dbReference type="PROSITE-ProRule" id="PRU10077"/>
    </source>
</evidence>
<evidence type="ECO:0000256" key="7">
    <source>
        <dbReference type="ARBA" id="ARBA00022801"/>
    </source>
</evidence>
<feature type="active site" evidence="9 11">
    <location>
        <position position="143"/>
    </location>
</feature>
<feature type="active site" evidence="9 10">
    <location>
        <position position="80"/>
    </location>
</feature>
<gene>
    <name evidence="9" type="primary">pcp</name>
    <name evidence="12" type="ORF">JOE21_003614</name>
</gene>
<keyword evidence="8 9" id="KW-0788">Thiol protease</keyword>
<dbReference type="PANTHER" id="PTHR23402">
    <property type="entry name" value="PROTEASE FAMILY C15 PYROGLUTAMYL-PEPTIDASE I-RELATED"/>
    <property type="match status" value="1"/>
</dbReference>
<comment type="catalytic activity">
    <reaction evidence="1 9 10">
        <text>Release of an N-terminal pyroglutamyl group from a polypeptide, the second amino acid generally not being Pro.</text>
        <dbReference type="EC" id="3.4.19.3"/>
    </reaction>
</comment>
<dbReference type="InterPro" id="IPR029762">
    <property type="entry name" value="PGP-I_bact-type"/>
</dbReference>
<dbReference type="Pfam" id="PF01470">
    <property type="entry name" value="Peptidase_C15"/>
    <property type="match status" value="1"/>
</dbReference>
<dbReference type="Proteomes" id="UP001185012">
    <property type="component" value="Unassembled WGS sequence"/>
</dbReference>
<comment type="subunit">
    <text evidence="9">Homotetramer.</text>
</comment>
<feature type="active site" evidence="9">
    <location>
        <position position="167"/>
    </location>
</feature>
<evidence type="ECO:0000256" key="9">
    <source>
        <dbReference type="HAMAP-Rule" id="MF_00417"/>
    </source>
</evidence>
<dbReference type="HAMAP" id="MF_00417">
    <property type="entry name" value="Pyrrolid_peptidase"/>
    <property type="match status" value="1"/>
</dbReference>
<proteinExistence type="inferred from homology"/>
<dbReference type="EC" id="3.4.19.3" evidence="9"/>
<evidence type="ECO:0000256" key="6">
    <source>
        <dbReference type="ARBA" id="ARBA00022670"/>
    </source>
</evidence>
<evidence type="ECO:0000256" key="3">
    <source>
        <dbReference type="ARBA" id="ARBA00004496"/>
    </source>
</evidence>
<keyword evidence="13" id="KW-1185">Reference proteome</keyword>
<comment type="subcellular location">
    <subcellularLocation>
        <location evidence="3 9">Cytoplasm</location>
    </subcellularLocation>
</comment>
<dbReference type="GO" id="GO:0016920">
    <property type="term" value="F:pyroglutamyl-peptidase activity"/>
    <property type="evidence" value="ECO:0007669"/>
    <property type="project" value="UniProtKB-EC"/>
</dbReference>
<organism evidence="12 13">
    <name type="scientific">Desmospora profundinema</name>
    <dbReference type="NCBI Taxonomy" id="1571184"/>
    <lineage>
        <taxon>Bacteria</taxon>
        <taxon>Bacillati</taxon>
        <taxon>Bacillota</taxon>
        <taxon>Bacilli</taxon>
        <taxon>Bacillales</taxon>
        <taxon>Thermoactinomycetaceae</taxon>
        <taxon>Desmospora</taxon>
    </lineage>
</organism>
<dbReference type="RefSeq" id="WP_309868697.1">
    <property type="nucleotide sequence ID" value="NZ_JAVDQG010000010.1"/>
</dbReference>
<dbReference type="SUPFAM" id="SSF53182">
    <property type="entry name" value="Pyrrolidone carboxyl peptidase (pyroglutamate aminopeptidase)"/>
    <property type="match status" value="1"/>
</dbReference>
<evidence type="ECO:0000256" key="5">
    <source>
        <dbReference type="ARBA" id="ARBA00022490"/>
    </source>
</evidence>
<sequence length="213" mass="23095">MKKVLLTGFELFGGERVNPSWEAVRSLKGEKVEGAAIEGVCLPTVFGKSLNRLRQAIRDTQPDVVIAVGQAGGRAGITPERVAINLEDARIPDNEGNQPVDQPVVKGAPAAYWSTLPIKRMVRALREEGIPASVSHTAGTYVCNHVFFGLMHELEQACRPMRGGFIHIPFAPSQVSDGDHPSLPLEIVRQGLLLAVRESRHVTDIRETGGAVH</sequence>
<evidence type="ECO:0000256" key="8">
    <source>
        <dbReference type="ARBA" id="ARBA00022807"/>
    </source>
</evidence>
<dbReference type="InterPro" id="IPR033693">
    <property type="entry name" value="PGPEP1_Glu_AS"/>
</dbReference>
<comment type="caution">
    <text evidence="12">The sequence shown here is derived from an EMBL/GenBank/DDBJ whole genome shotgun (WGS) entry which is preliminary data.</text>
</comment>
<dbReference type="PANTHER" id="PTHR23402:SF1">
    <property type="entry name" value="PYROGLUTAMYL-PEPTIDASE I"/>
    <property type="match status" value="1"/>
</dbReference>
<dbReference type="InterPro" id="IPR000816">
    <property type="entry name" value="Peptidase_C15"/>
</dbReference>
<dbReference type="PRINTS" id="PR00706">
    <property type="entry name" value="PYROGLUPTASE"/>
</dbReference>
<dbReference type="CDD" id="cd00501">
    <property type="entry name" value="Peptidase_C15"/>
    <property type="match status" value="1"/>
</dbReference>
<dbReference type="InterPro" id="IPR016125">
    <property type="entry name" value="Peptidase_C15-like"/>
</dbReference>
<dbReference type="NCBIfam" id="TIGR00504">
    <property type="entry name" value="pyro_pdase"/>
    <property type="match status" value="1"/>
</dbReference>
<dbReference type="EMBL" id="JAVDQG010000010">
    <property type="protein sequence ID" value="MDR6227591.1"/>
    <property type="molecule type" value="Genomic_DNA"/>
</dbReference>
<dbReference type="PROSITE" id="PS01333">
    <property type="entry name" value="PYRASE_GLU"/>
    <property type="match status" value="1"/>
</dbReference>
<keyword evidence="5 9" id="KW-0963">Cytoplasm</keyword>
<evidence type="ECO:0000313" key="13">
    <source>
        <dbReference type="Proteomes" id="UP001185012"/>
    </source>
</evidence>
<dbReference type="Gene3D" id="3.40.630.20">
    <property type="entry name" value="Peptidase C15, pyroglutamyl peptidase I-like"/>
    <property type="match status" value="1"/>
</dbReference>
<dbReference type="InterPro" id="IPR033694">
    <property type="entry name" value="PGPEP1_Cys_AS"/>
</dbReference>
<comment type="function">
    <text evidence="2 9">Removes 5-oxoproline from various penultimate amino acid residues except L-proline.</text>
</comment>
<evidence type="ECO:0000256" key="4">
    <source>
        <dbReference type="ARBA" id="ARBA00006641"/>
    </source>
</evidence>
<protein>
    <recommendedName>
        <fullName evidence="9">Pyrrolidone-carboxylate peptidase</fullName>
        <ecNumber evidence="9">3.4.19.3</ecNumber>
    </recommendedName>
    <alternativeName>
        <fullName evidence="9">5-oxoprolyl-peptidase</fullName>
    </alternativeName>
    <alternativeName>
        <fullName evidence="9">Pyroglutamyl-peptidase I</fullName>
        <shortName evidence="9">PGP-I</shortName>
        <shortName evidence="9">Pyrase</shortName>
    </alternativeName>
</protein>
<evidence type="ECO:0000256" key="10">
    <source>
        <dbReference type="PROSITE-ProRule" id="PRU10076"/>
    </source>
</evidence>
<evidence type="ECO:0000256" key="1">
    <source>
        <dbReference type="ARBA" id="ARBA00001770"/>
    </source>
</evidence>
<comment type="similarity">
    <text evidence="4 9">Belongs to the peptidase C15 family.</text>
</comment>
<dbReference type="NCBIfam" id="NF009676">
    <property type="entry name" value="PRK13197.1"/>
    <property type="match status" value="1"/>
</dbReference>
<name>A0ABU1IS17_9BACL</name>
<dbReference type="PIRSF" id="PIRSF015592">
    <property type="entry name" value="Prld-crbxl_pptds"/>
    <property type="match status" value="1"/>
</dbReference>